<evidence type="ECO:0000313" key="2">
    <source>
        <dbReference type="Proteomes" id="UP000596329"/>
    </source>
</evidence>
<dbReference type="AlphaFoldDB" id="A0A7U2NE43"/>
<accession>A0A7U2NE43</accession>
<gene>
    <name evidence="1" type="ORF">H0H26_11485</name>
</gene>
<proteinExistence type="predicted"/>
<sequence length="51" mass="5884">MIISEDITKHKKEEDIKIATDFLNLMKGKSHQKIRDLTTLIIMISSENAKL</sequence>
<protein>
    <submittedName>
        <fullName evidence="1">Uncharacterized protein</fullName>
    </submittedName>
</protein>
<organism evidence="1 2">
    <name type="scientific">Flavobacterium psychrophilum</name>
    <dbReference type="NCBI Taxonomy" id="96345"/>
    <lineage>
        <taxon>Bacteria</taxon>
        <taxon>Pseudomonadati</taxon>
        <taxon>Bacteroidota</taxon>
        <taxon>Flavobacteriia</taxon>
        <taxon>Flavobacteriales</taxon>
        <taxon>Flavobacteriaceae</taxon>
        <taxon>Flavobacterium</taxon>
    </lineage>
</organism>
<dbReference type="Proteomes" id="UP000596329">
    <property type="component" value="Chromosome"/>
</dbReference>
<dbReference type="EMBL" id="CP059075">
    <property type="protein sequence ID" value="QRE03496.1"/>
    <property type="molecule type" value="Genomic_DNA"/>
</dbReference>
<reference evidence="1 2" key="1">
    <citation type="submission" date="2020-07" db="EMBL/GenBank/DDBJ databases">
        <title>Genomic characterization of Flavobacterium psychrophilum strains.</title>
        <authorList>
            <person name="Castillo D."/>
            <person name="Jorgensen J."/>
            <person name="Middelboe M."/>
        </authorList>
    </citation>
    <scope>NUCLEOTIDE SEQUENCE [LARGE SCALE GENOMIC DNA]</scope>
    <source>
        <strain evidence="1 2">FPS-R7</strain>
    </source>
</reference>
<dbReference type="RefSeq" id="WP_203095777.1">
    <property type="nucleotide sequence ID" value="NZ_CP059075.1"/>
</dbReference>
<evidence type="ECO:0000313" key="1">
    <source>
        <dbReference type="EMBL" id="QRE03496.1"/>
    </source>
</evidence>
<name>A0A7U2NE43_FLAPS</name>